<dbReference type="EMBL" id="RQJP01000003">
    <property type="protein sequence ID" value="RRB13937.1"/>
    <property type="molecule type" value="Genomic_DNA"/>
</dbReference>
<accession>A0A3P1CKV4</accession>
<dbReference type="Proteomes" id="UP000274271">
    <property type="component" value="Unassembled WGS sequence"/>
</dbReference>
<sequence>MKVNVVFGLLILSLVISSCDQKKDSAEPVMAPAVILKDITSFLAYRQQNVKLDEDFLALDTVSNRLDRGSFLKLIATGNYFPLRLKSKDSTAIYQLATLTPSTNQDIRITVKYWGLEEWEHYQKEGTPLPDYTFTDLDGKRYTKTTTKGKILVLKCWFLACLPCIQEIPVLNDLKQRYKDRDDILFVSLCFDSPEKVAAFLKKKKFDYAVVPNQQKFLEDTLQVNSYPTHFVINRQGLIARKVNSYPGLAYALAKEARR</sequence>
<protein>
    <submittedName>
        <fullName evidence="2">TlpA family protein disulfide reductase</fullName>
    </submittedName>
</protein>
<gene>
    <name evidence="2" type="ORF">EHT87_16935</name>
</gene>
<keyword evidence="3" id="KW-1185">Reference proteome</keyword>
<dbReference type="OrthoDB" id="9815205at2"/>
<dbReference type="PROSITE" id="PS51257">
    <property type="entry name" value="PROKAR_LIPOPROTEIN"/>
    <property type="match status" value="1"/>
</dbReference>
<name>A0A3P1CKV4_9BACT</name>
<comment type="caution">
    <text evidence="2">The sequence shown here is derived from an EMBL/GenBank/DDBJ whole genome shotgun (WGS) entry which is preliminary data.</text>
</comment>
<dbReference type="AlphaFoldDB" id="A0A3P1CKV4"/>
<dbReference type="GO" id="GO:0016209">
    <property type="term" value="F:antioxidant activity"/>
    <property type="evidence" value="ECO:0007669"/>
    <property type="project" value="InterPro"/>
</dbReference>
<organism evidence="2 3">
    <name type="scientific">Larkinella knui</name>
    <dbReference type="NCBI Taxonomy" id="2025310"/>
    <lineage>
        <taxon>Bacteria</taxon>
        <taxon>Pseudomonadati</taxon>
        <taxon>Bacteroidota</taxon>
        <taxon>Cytophagia</taxon>
        <taxon>Cytophagales</taxon>
        <taxon>Spirosomataceae</taxon>
        <taxon>Larkinella</taxon>
    </lineage>
</organism>
<dbReference type="GO" id="GO:0016491">
    <property type="term" value="F:oxidoreductase activity"/>
    <property type="evidence" value="ECO:0007669"/>
    <property type="project" value="InterPro"/>
</dbReference>
<evidence type="ECO:0000313" key="2">
    <source>
        <dbReference type="EMBL" id="RRB13937.1"/>
    </source>
</evidence>
<dbReference type="PANTHER" id="PTHR42852">
    <property type="entry name" value="THIOL:DISULFIDE INTERCHANGE PROTEIN DSBE"/>
    <property type="match status" value="1"/>
</dbReference>
<dbReference type="InterPro" id="IPR013766">
    <property type="entry name" value="Thioredoxin_domain"/>
</dbReference>
<dbReference type="InterPro" id="IPR000866">
    <property type="entry name" value="AhpC/TSA"/>
</dbReference>
<dbReference type="SUPFAM" id="SSF52833">
    <property type="entry name" value="Thioredoxin-like"/>
    <property type="match status" value="1"/>
</dbReference>
<evidence type="ECO:0000259" key="1">
    <source>
        <dbReference type="PROSITE" id="PS51352"/>
    </source>
</evidence>
<reference evidence="2 3" key="1">
    <citation type="submission" date="2018-11" db="EMBL/GenBank/DDBJ databases">
        <authorList>
            <person name="Zhou Z."/>
            <person name="Wang G."/>
        </authorList>
    </citation>
    <scope>NUCLEOTIDE SEQUENCE [LARGE SCALE GENOMIC DNA]</scope>
    <source>
        <strain evidence="2 3">KCTC42998</strain>
    </source>
</reference>
<feature type="domain" description="Thioredoxin" evidence="1">
    <location>
        <begin position="123"/>
        <end position="259"/>
    </location>
</feature>
<dbReference type="Gene3D" id="3.40.30.10">
    <property type="entry name" value="Glutaredoxin"/>
    <property type="match status" value="1"/>
</dbReference>
<dbReference type="InterPro" id="IPR050553">
    <property type="entry name" value="Thioredoxin_ResA/DsbE_sf"/>
</dbReference>
<dbReference type="Pfam" id="PF00578">
    <property type="entry name" value="AhpC-TSA"/>
    <property type="match status" value="1"/>
</dbReference>
<dbReference type="InterPro" id="IPR036249">
    <property type="entry name" value="Thioredoxin-like_sf"/>
</dbReference>
<proteinExistence type="predicted"/>
<evidence type="ECO:0000313" key="3">
    <source>
        <dbReference type="Proteomes" id="UP000274271"/>
    </source>
</evidence>
<dbReference type="PROSITE" id="PS51352">
    <property type="entry name" value="THIOREDOXIN_2"/>
    <property type="match status" value="1"/>
</dbReference>
<dbReference type="CDD" id="cd02966">
    <property type="entry name" value="TlpA_like_family"/>
    <property type="match status" value="1"/>
</dbReference>
<dbReference type="RefSeq" id="WP_124907833.1">
    <property type="nucleotide sequence ID" value="NZ_RQJP01000003.1"/>
</dbReference>
<dbReference type="PANTHER" id="PTHR42852:SF13">
    <property type="entry name" value="PROTEIN DIPZ"/>
    <property type="match status" value="1"/>
</dbReference>